<name>A0A8S5VG59_9CAUD</name>
<feature type="domain" description="AAA+ ATPase" evidence="2">
    <location>
        <begin position="200"/>
        <end position="361"/>
    </location>
</feature>
<evidence type="ECO:0000256" key="1">
    <source>
        <dbReference type="ARBA" id="ARBA00007448"/>
    </source>
</evidence>
<dbReference type="InterPro" id="IPR027417">
    <property type="entry name" value="P-loop_NTPase"/>
</dbReference>
<dbReference type="InterPro" id="IPR050747">
    <property type="entry name" value="Mitochondrial_chaperone_BCS1"/>
</dbReference>
<dbReference type="SMART" id="SM00382">
    <property type="entry name" value="AAA"/>
    <property type="match status" value="1"/>
</dbReference>
<dbReference type="GO" id="GO:0016887">
    <property type="term" value="F:ATP hydrolysis activity"/>
    <property type="evidence" value="ECO:0007669"/>
    <property type="project" value="InterPro"/>
</dbReference>
<evidence type="ECO:0000259" key="2">
    <source>
        <dbReference type="SMART" id="SM00382"/>
    </source>
</evidence>
<accession>A0A8S5VG59</accession>
<dbReference type="Gene3D" id="3.40.50.300">
    <property type="entry name" value="P-loop containing nucleotide triphosphate hydrolases"/>
    <property type="match status" value="1"/>
</dbReference>
<dbReference type="InterPro" id="IPR003593">
    <property type="entry name" value="AAA+_ATPase"/>
</dbReference>
<dbReference type="InterPro" id="IPR003959">
    <property type="entry name" value="ATPase_AAA_core"/>
</dbReference>
<comment type="similarity">
    <text evidence="1">Belongs to the AAA ATPase family. BCS1 subfamily.</text>
</comment>
<evidence type="ECO:0000313" key="3">
    <source>
        <dbReference type="EMBL" id="DAG05769.1"/>
    </source>
</evidence>
<dbReference type="CDD" id="cd19481">
    <property type="entry name" value="RecA-like_protease"/>
    <property type="match status" value="1"/>
</dbReference>
<organism evidence="3">
    <name type="scientific">Myoviridae sp. ctkfK18</name>
    <dbReference type="NCBI Taxonomy" id="2825165"/>
    <lineage>
        <taxon>Viruses</taxon>
        <taxon>Duplodnaviria</taxon>
        <taxon>Heunggongvirae</taxon>
        <taxon>Uroviricota</taxon>
        <taxon>Caudoviricetes</taxon>
    </lineage>
</organism>
<protein>
    <submittedName>
        <fullName evidence="3">ATPase</fullName>
    </submittedName>
</protein>
<dbReference type="Pfam" id="PF00004">
    <property type="entry name" value="AAA"/>
    <property type="match status" value="1"/>
</dbReference>
<dbReference type="PANTHER" id="PTHR23070">
    <property type="entry name" value="BCS1 AAA-TYPE ATPASE"/>
    <property type="match status" value="1"/>
</dbReference>
<dbReference type="GO" id="GO:0005524">
    <property type="term" value="F:ATP binding"/>
    <property type="evidence" value="ECO:0007669"/>
    <property type="project" value="InterPro"/>
</dbReference>
<dbReference type="EMBL" id="BK016265">
    <property type="protein sequence ID" value="DAG05769.1"/>
    <property type="molecule type" value="Genomic_DNA"/>
</dbReference>
<proteinExistence type="inferred from homology"/>
<dbReference type="SUPFAM" id="SSF52540">
    <property type="entry name" value="P-loop containing nucleoside triphosphate hydrolases"/>
    <property type="match status" value="1"/>
</dbReference>
<sequence>MKELFNMNNIVFLTALTYIISQSKDIIKWIFKQFIVRTRMGILIQENKMKISELIDWIKLNSKYPKDVNILENNIFIGRTADFSNLNFGYYIIKIDRFTWMLIWNWYESSAGGLQQFFSCDILGKNRAKYFKSMKDFLLPNRKENIIKFSAGISVDDLDSILIDKVTDKKIFGSHVTEIENIIDGFLKQKEIYDKFGKKFKLNILLYGEPGTGKTSIIKYIANKFKFDKVHYIDKMFARNDDSCIIYNTKSIIEWYEKTGKPSLLVIEDIDKSVLKIGGDAEKEDDKPKKIVGMDGYVRNTVHGSLTESGEVLNNLMQFLDSNTSPNGAITIITTNNKQYLPEPLIRPGRLDYMIEVGHISSEDAKEMVKYYGSNMEIEDHEYNPADLENKIFQEMISKEIE</sequence>
<reference evidence="3" key="1">
    <citation type="journal article" date="2021" name="Proc. Natl. Acad. Sci. U.S.A.">
        <title>A Catalog of Tens of Thousands of Viruses from Human Metagenomes Reveals Hidden Associations with Chronic Diseases.</title>
        <authorList>
            <person name="Tisza M.J."/>
            <person name="Buck C.B."/>
        </authorList>
    </citation>
    <scope>NUCLEOTIDE SEQUENCE</scope>
    <source>
        <strain evidence="3">CtkfK18</strain>
    </source>
</reference>